<proteinExistence type="predicted"/>
<accession>A0A512DRS7</accession>
<keyword evidence="2" id="KW-0812">Transmembrane</keyword>
<dbReference type="Gene3D" id="3.40.50.300">
    <property type="entry name" value="P-loop containing nucleotide triphosphate hydrolases"/>
    <property type="match status" value="1"/>
</dbReference>
<keyword evidence="2" id="KW-1133">Transmembrane helix</keyword>
<comment type="caution">
    <text evidence="4">The sequence shown here is derived from an EMBL/GenBank/DDBJ whole genome shotgun (WGS) entry which is preliminary data.</text>
</comment>
<evidence type="ECO:0000256" key="1">
    <source>
        <dbReference type="SAM" id="MobiDB-lite"/>
    </source>
</evidence>
<dbReference type="EMBL" id="BJYZ01000014">
    <property type="protein sequence ID" value="GEO39192.1"/>
    <property type="molecule type" value="Genomic_DNA"/>
</dbReference>
<dbReference type="Pfam" id="PF13614">
    <property type="entry name" value="AAA_31"/>
    <property type="match status" value="1"/>
</dbReference>
<feature type="transmembrane region" description="Helical" evidence="2">
    <location>
        <begin position="332"/>
        <end position="353"/>
    </location>
</feature>
<evidence type="ECO:0000256" key="2">
    <source>
        <dbReference type="SAM" id="Phobius"/>
    </source>
</evidence>
<dbReference type="InterPro" id="IPR027417">
    <property type="entry name" value="P-loop_NTPase"/>
</dbReference>
<organism evidence="4 5">
    <name type="scientific">Skermanella aerolata</name>
    <dbReference type="NCBI Taxonomy" id="393310"/>
    <lineage>
        <taxon>Bacteria</taxon>
        <taxon>Pseudomonadati</taxon>
        <taxon>Pseudomonadota</taxon>
        <taxon>Alphaproteobacteria</taxon>
        <taxon>Rhodospirillales</taxon>
        <taxon>Azospirillaceae</taxon>
        <taxon>Skermanella</taxon>
    </lineage>
</organism>
<dbReference type="AlphaFoldDB" id="A0A512DRS7"/>
<evidence type="ECO:0000313" key="4">
    <source>
        <dbReference type="EMBL" id="GEO39192.1"/>
    </source>
</evidence>
<dbReference type="PANTHER" id="PTHR13696:SF99">
    <property type="entry name" value="COBYRINIC ACID AC-DIAMIDE SYNTHASE"/>
    <property type="match status" value="1"/>
</dbReference>
<dbReference type="OrthoDB" id="9804460at2"/>
<evidence type="ECO:0000313" key="5">
    <source>
        <dbReference type="Proteomes" id="UP000321523"/>
    </source>
</evidence>
<dbReference type="PANTHER" id="PTHR13696">
    <property type="entry name" value="P-LOOP CONTAINING NUCLEOSIDE TRIPHOSPHATE HYDROLASE"/>
    <property type="match status" value="1"/>
</dbReference>
<dbReference type="RefSeq" id="WP_044432636.1">
    <property type="nucleotide sequence ID" value="NZ_BJYZ01000014.1"/>
</dbReference>
<dbReference type="SUPFAM" id="SSF52540">
    <property type="entry name" value="P-loop containing nucleoside triphosphate hydrolases"/>
    <property type="match status" value="1"/>
</dbReference>
<evidence type="ECO:0000259" key="3">
    <source>
        <dbReference type="Pfam" id="PF13614"/>
    </source>
</evidence>
<feature type="domain" description="AAA" evidence="3">
    <location>
        <begin position="15"/>
        <end position="180"/>
    </location>
</feature>
<dbReference type="InterPro" id="IPR050678">
    <property type="entry name" value="DNA_Partitioning_ATPase"/>
</dbReference>
<reference evidence="4 5" key="1">
    <citation type="submission" date="2019-07" db="EMBL/GenBank/DDBJ databases">
        <title>Whole genome shotgun sequence of Skermanella aerolata NBRC 106429.</title>
        <authorList>
            <person name="Hosoyama A."/>
            <person name="Uohara A."/>
            <person name="Ohji S."/>
            <person name="Ichikawa N."/>
        </authorList>
    </citation>
    <scope>NUCLEOTIDE SEQUENCE [LARGE SCALE GENOMIC DNA]</scope>
    <source>
        <strain evidence="4 5">NBRC 106429</strain>
    </source>
</reference>
<keyword evidence="5" id="KW-1185">Reference proteome</keyword>
<name>A0A512DRS7_9PROT</name>
<keyword evidence="2" id="KW-0472">Membrane</keyword>
<protein>
    <recommendedName>
        <fullName evidence="3">AAA domain-containing protein</fullName>
    </recommendedName>
</protein>
<sequence>MTSSPNAPTRISPTHTIAIYNHKGGVGKTTVSLNLSVCLAAAGYRCLLVDIDPQQSSTTVLSRTGASPNLVDVIRKQAVIEDALHETVVQNLWIIPSTRALTLLETGLDDRVRPNHGLKRYLTFSEDRFDFVVIDCPPAMGLLSLSALIAADSVLIPTTSGAFSIQGVQRTVETVNALRGGLSPGLVVNGILVSLFEGTRRDQQTLKDLGSQFSGLTYRNRIRFDPEILKAEVKRAPSTLFNRATHSTQDYIFLTAELLGRIHRQRRLPDADFSFDAVTQTITETLGKPEFTSVAVDPDADTTGIGNGKPGAGLDGEPDASDRKPAGSKRQLAMAAVIFLAGMLCGGSLATWLGPTALTLFQTAANVN</sequence>
<gene>
    <name evidence="4" type="ORF">SAE02_33400</name>
</gene>
<feature type="region of interest" description="Disordered" evidence="1">
    <location>
        <begin position="294"/>
        <end position="327"/>
    </location>
</feature>
<dbReference type="InterPro" id="IPR025669">
    <property type="entry name" value="AAA_dom"/>
</dbReference>
<feature type="compositionally biased region" description="Gly residues" evidence="1">
    <location>
        <begin position="305"/>
        <end position="314"/>
    </location>
</feature>
<dbReference type="CDD" id="cd02042">
    <property type="entry name" value="ParAB_family"/>
    <property type="match status" value="1"/>
</dbReference>
<dbReference type="Proteomes" id="UP000321523">
    <property type="component" value="Unassembled WGS sequence"/>
</dbReference>